<keyword evidence="2" id="KW-1185">Reference proteome</keyword>
<dbReference type="AlphaFoldDB" id="A0A0J9E6P6"/>
<proteinExistence type="predicted"/>
<name>A0A0J9E6P6_9RHOB</name>
<evidence type="ECO:0000313" key="2">
    <source>
        <dbReference type="Proteomes" id="UP000037178"/>
    </source>
</evidence>
<dbReference type="PATRIC" id="fig|1675527.3.peg.3460"/>
<dbReference type="EMBL" id="LFTY01000002">
    <property type="protein sequence ID" value="KMW58336.1"/>
    <property type="molecule type" value="Genomic_DNA"/>
</dbReference>
<organism evidence="1 2">
    <name type="scientific">Candidatus Rhodobacter oscarellae</name>
    <dbReference type="NCBI Taxonomy" id="1675527"/>
    <lineage>
        <taxon>Bacteria</taxon>
        <taxon>Pseudomonadati</taxon>
        <taxon>Pseudomonadota</taxon>
        <taxon>Alphaproteobacteria</taxon>
        <taxon>Rhodobacterales</taxon>
        <taxon>Rhodobacter group</taxon>
        <taxon>Rhodobacter</taxon>
    </lineage>
</organism>
<reference evidence="1 2" key="1">
    <citation type="submission" date="2015-06" db="EMBL/GenBank/DDBJ databases">
        <title>Draft genome sequence of an Alphaproteobacteria species associated to the Mediterranean sponge Oscarella lobularis.</title>
        <authorList>
            <person name="Jourda C."/>
            <person name="Santini S."/>
            <person name="Claverie J.-M."/>
        </authorList>
    </citation>
    <scope>NUCLEOTIDE SEQUENCE [LARGE SCALE GENOMIC DNA]</scope>
    <source>
        <strain evidence="1">IGS</strain>
    </source>
</reference>
<dbReference type="Proteomes" id="UP000037178">
    <property type="component" value="Unassembled WGS sequence"/>
</dbReference>
<protein>
    <submittedName>
        <fullName evidence="1">Uncharacterized protein</fullName>
    </submittedName>
</protein>
<comment type="caution">
    <text evidence="1">The sequence shown here is derived from an EMBL/GenBank/DDBJ whole genome shotgun (WGS) entry which is preliminary data.</text>
</comment>
<gene>
    <name evidence="1" type="ORF">AIOL_003309</name>
</gene>
<dbReference type="STRING" id="1675527.AIOL_003309"/>
<sequence length="76" mass="8453">MKKPVVMNSYEDDGGLRCVDIRKHEDGAWSWAECRRDPEDATGWRILNLGEGYGDEAAAFAGAMGAVDWLRPPREG</sequence>
<dbReference type="RefSeq" id="WP_049643955.1">
    <property type="nucleotide sequence ID" value="NZ_LFTY01000002.1"/>
</dbReference>
<accession>A0A0J9E6P6</accession>
<evidence type="ECO:0000313" key="1">
    <source>
        <dbReference type="EMBL" id="KMW58336.1"/>
    </source>
</evidence>